<feature type="region of interest" description="Disordered" evidence="1">
    <location>
        <begin position="1"/>
        <end position="33"/>
    </location>
</feature>
<comment type="caution">
    <text evidence="2">The sequence shown here is derived from an EMBL/GenBank/DDBJ whole genome shotgun (WGS) entry which is preliminary data.</text>
</comment>
<dbReference type="PANTHER" id="PTHR42861">
    <property type="entry name" value="CALCIUM-TRANSPORTING ATPASE"/>
    <property type="match status" value="1"/>
</dbReference>
<reference evidence="2" key="1">
    <citation type="journal article" date="2018" name="DNA Res.">
        <title>Multiple hybrid de novo genome assembly of finger millet, an orphan allotetraploid crop.</title>
        <authorList>
            <person name="Hatakeyama M."/>
            <person name="Aluri S."/>
            <person name="Balachadran M.T."/>
            <person name="Sivarajan S.R."/>
            <person name="Patrignani A."/>
            <person name="Gruter S."/>
            <person name="Poveda L."/>
            <person name="Shimizu-Inatsugi R."/>
            <person name="Baeten J."/>
            <person name="Francoijs K.J."/>
            <person name="Nataraja K.N."/>
            <person name="Reddy Y.A.N."/>
            <person name="Phadnis S."/>
            <person name="Ravikumar R.L."/>
            <person name="Schlapbach R."/>
            <person name="Sreeman S.M."/>
            <person name="Shimizu K.K."/>
        </authorList>
    </citation>
    <scope>NUCLEOTIDE SEQUENCE</scope>
</reference>
<dbReference type="AlphaFoldDB" id="A0AAV5C208"/>
<feature type="compositionally biased region" description="Low complexity" evidence="1">
    <location>
        <begin position="21"/>
        <end position="33"/>
    </location>
</feature>
<organism evidence="2 3">
    <name type="scientific">Eleusine coracana subsp. coracana</name>
    <dbReference type="NCBI Taxonomy" id="191504"/>
    <lineage>
        <taxon>Eukaryota</taxon>
        <taxon>Viridiplantae</taxon>
        <taxon>Streptophyta</taxon>
        <taxon>Embryophyta</taxon>
        <taxon>Tracheophyta</taxon>
        <taxon>Spermatophyta</taxon>
        <taxon>Magnoliopsida</taxon>
        <taxon>Liliopsida</taxon>
        <taxon>Poales</taxon>
        <taxon>Poaceae</taxon>
        <taxon>PACMAD clade</taxon>
        <taxon>Chloridoideae</taxon>
        <taxon>Cynodonteae</taxon>
        <taxon>Eleusininae</taxon>
        <taxon>Eleusine</taxon>
    </lineage>
</organism>
<gene>
    <name evidence="2" type="primary">ga09124</name>
    <name evidence="2" type="ORF">PR202_ga09124</name>
</gene>
<dbReference type="SUPFAM" id="SSF81665">
    <property type="entry name" value="Calcium ATPase, transmembrane domain M"/>
    <property type="match status" value="1"/>
</dbReference>
<evidence type="ECO:0000313" key="3">
    <source>
        <dbReference type="Proteomes" id="UP001054889"/>
    </source>
</evidence>
<protein>
    <submittedName>
        <fullName evidence="2">Uncharacterized protein</fullName>
    </submittedName>
</protein>
<keyword evidence="3" id="KW-1185">Reference proteome</keyword>
<name>A0AAV5C208_ELECO</name>
<dbReference type="Gene3D" id="1.20.1110.10">
    <property type="entry name" value="Calcium-transporting ATPase, transmembrane domain"/>
    <property type="match status" value="1"/>
</dbReference>
<accession>A0AAV5C208</accession>
<dbReference type="InterPro" id="IPR023298">
    <property type="entry name" value="ATPase_P-typ_TM_dom_sf"/>
</dbReference>
<sequence length="210" mass="23174">MRTRAPCTRATRSRPGHGWASTRPRPSSPSCSPSSIDDTLARVLLAAAAVSFALAYLDRSGSDGAASSSFVEPLVIFLIRLVNAAVGVWHETNAERVLAALKEIQSEHAVVRRVSSSRATSSSSVPRTSALTGHHRRRLRAHLNVRCFLTWEGAWWAPARVGFSFERCTHYFKFKIAVAAIPEDLPTVITTSRLPGRWRTRTRCRPQVGK</sequence>
<evidence type="ECO:0000256" key="1">
    <source>
        <dbReference type="SAM" id="MobiDB-lite"/>
    </source>
</evidence>
<reference evidence="2" key="2">
    <citation type="submission" date="2021-12" db="EMBL/GenBank/DDBJ databases">
        <title>Resequencing data analysis of finger millet.</title>
        <authorList>
            <person name="Hatakeyama M."/>
            <person name="Aluri S."/>
            <person name="Balachadran M.T."/>
            <person name="Sivarajan S.R."/>
            <person name="Poveda L."/>
            <person name="Shimizu-Inatsugi R."/>
            <person name="Schlapbach R."/>
            <person name="Sreeman S.M."/>
            <person name="Shimizu K.K."/>
        </authorList>
    </citation>
    <scope>NUCLEOTIDE SEQUENCE</scope>
</reference>
<evidence type="ECO:0000313" key="2">
    <source>
        <dbReference type="EMBL" id="GJM92638.1"/>
    </source>
</evidence>
<dbReference type="EMBL" id="BQKI01000004">
    <property type="protein sequence ID" value="GJM92638.1"/>
    <property type="molecule type" value="Genomic_DNA"/>
</dbReference>
<dbReference type="Proteomes" id="UP001054889">
    <property type="component" value="Unassembled WGS sequence"/>
</dbReference>
<proteinExistence type="predicted"/>